<sequence length="263" mass="30575">MDSPTFSIILPTYNSARTISKALESILDQDYKNYEVLVMDGNSEDNTVQIVKGCNDPRIKIISKRDNGIYDAMNKGVALAKGEWLYFLGSDDTFYSDDVLGKVVSSFRPEMEVVYGNVCRTKYESFYDGLFDENKILKRNICHQAIFIKKSLFNRIGNFNIHYKSTADWDHNMRWLLSPSIQHFFINEIIANYADGGFSSKFIDVAFEKDKMLKYLRYSKNMLPLKKKLFLIKLELVKHIKDRNTNQVFRLLYYVPSILLTPS</sequence>
<dbReference type="GO" id="GO:0016758">
    <property type="term" value="F:hexosyltransferase activity"/>
    <property type="evidence" value="ECO:0007669"/>
    <property type="project" value="UniProtKB-ARBA"/>
</dbReference>
<dbReference type="PANTHER" id="PTHR22916:SF3">
    <property type="entry name" value="UDP-GLCNAC:BETAGAL BETA-1,3-N-ACETYLGLUCOSAMINYLTRANSFERASE-LIKE PROTEIN 1"/>
    <property type="match status" value="1"/>
</dbReference>
<evidence type="ECO:0000313" key="2">
    <source>
        <dbReference type="EMBL" id="SFO47995.1"/>
    </source>
</evidence>
<dbReference type="InterPro" id="IPR001173">
    <property type="entry name" value="Glyco_trans_2-like"/>
</dbReference>
<reference evidence="3" key="1">
    <citation type="submission" date="2016-10" db="EMBL/GenBank/DDBJ databases">
        <authorList>
            <person name="Varghese N."/>
            <person name="Submissions S."/>
        </authorList>
    </citation>
    <scope>NUCLEOTIDE SEQUENCE [LARGE SCALE GENOMIC DNA]</scope>
    <source>
        <strain evidence="3">DSM 15282</strain>
    </source>
</reference>
<name>A0A1I5HIA6_9BACT</name>
<keyword evidence="3" id="KW-1185">Reference proteome</keyword>
<keyword evidence="2" id="KW-0808">Transferase</keyword>
<protein>
    <submittedName>
        <fullName evidence="2">Glycosyltransferase involved in cell wall bisynthesis</fullName>
    </submittedName>
</protein>
<dbReference type="Pfam" id="PF00535">
    <property type="entry name" value="Glycos_transf_2"/>
    <property type="match status" value="1"/>
</dbReference>
<proteinExistence type="predicted"/>
<dbReference type="Proteomes" id="UP000199564">
    <property type="component" value="Unassembled WGS sequence"/>
</dbReference>
<dbReference type="SUPFAM" id="SSF53448">
    <property type="entry name" value="Nucleotide-diphospho-sugar transferases"/>
    <property type="match status" value="1"/>
</dbReference>
<dbReference type="RefSeq" id="WP_091654454.1">
    <property type="nucleotide sequence ID" value="NZ_FOVW01000007.1"/>
</dbReference>
<dbReference type="AlphaFoldDB" id="A0A1I5HIA6"/>
<dbReference type="CDD" id="cd06433">
    <property type="entry name" value="GT_2_WfgS_like"/>
    <property type="match status" value="1"/>
</dbReference>
<gene>
    <name evidence="2" type="ORF">SAMN04488519_10763</name>
</gene>
<dbReference type="InterPro" id="IPR029044">
    <property type="entry name" value="Nucleotide-diphossugar_trans"/>
</dbReference>
<feature type="domain" description="Glycosyltransferase 2-like" evidence="1">
    <location>
        <begin position="7"/>
        <end position="140"/>
    </location>
</feature>
<evidence type="ECO:0000313" key="3">
    <source>
        <dbReference type="Proteomes" id="UP000199564"/>
    </source>
</evidence>
<dbReference type="EMBL" id="FOVW01000007">
    <property type="protein sequence ID" value="SFO47995.1"/>
    <property type="molecule type" value="Genomic_DNA"/>
</dbReference>
<dbReference type="PANTHER" id="PTHR22916">
    <property type="entry name" value="GLYCOSYLTRANSFERASE"/>
    <property type="match status" value="1"/>
</dbReference>
<evidence type="ECO:0000259" key="1">
    <source>
        <dbReference type="Pfam" id="PF00535"/>
    </source>
</evidence>
<organism evidence="2 3">
    <name type="scientific">Algoriphagus ornithinivorans</name>
    <dbReference type="NCBI Taxonomy" id="226506"/>
    <lineage>
        <taxon>Bacteria</taxon>
        <taxon>Pseudomonadati</taxon>
        <taxon>Bacteroidota</taxon>
        <taxon>Cytophagia</taxon>
        <taxon>Cytophagales</taxon>
        <taxon>Cyclobacteriaceae</taxon>
        <taxon>Algoriphagus</taxon>
    </lineage>
</organism>
<dbReference type="STRING" id="226506.SAMN04488519_10763"/>
<dbReference type="Gene3D" id="3.90.550.10">
    <property type="entry name" value="Spore Coat Polysaccharide Biosynthesis Protein SpsA, Chain A"/>
    <property type="match status" value="1"/>
</dbReference>
<accession>A0A1I5HIA6</accession>